<protein>
    <submittedName>
        <fullName evidence="1">Uncharacterized protein</fullName>
    </submittedName>
</protein>
<sequence length="55" mass="6344">MGAGDYYLLRREVERPQKAQCNENLHHDARYTLCQDIVQLTRQALALGDTREVLA</sequence>
<comment type="caution">
    <text evidence="1">The sequence shown here is derived from an EMBL/GenBank/DDBJ whole genome shotgun (WGS) entry which is preliminary data.</text>
</comment>
<evidence type="ECO:0000313" key="1">
    <source>
        <dbReference type="EMBL" id="GHO58429.1"/>
    </source>
</evidence>
<proteinExistence type="predicted"/>
<reference evidence="1 2" key="1">
    <citation type="journal article" date="2021" name="Int. J. Syst. Evol. Microbiol.">
        <title>Reticulibacter mediterranei gen. nov., sp. nov., within the new family Reticulibacteraceae fam. nov., and Ktedonospora formicarum gen. nov., sp. nov., Ktedonobacter robiniae sp. nov., Dictyobacter formicarum sp. nov. and Dictyobacter arantiisoli sp. nov., belonging to the class Ktedonobacteria.</title>
        <authorList>
            <person name="Yabe S."/>
            <person name="Zheng Y."/>
            <person name="Wang C.M."/>
            <person name="Sakai Y."/>
            <person name="Abe K."/>
            <person name="Yokota A."/>
            <person name="Donadio S."/>
            <person name="Cavaletti L."/>
            <person name="Monciardini P."/>
        </authorList>
    </citation>
    <scope>NUCLEOTIDE SEQUENCE [LARGE SCALE GENOMIC DNA]</scope>
    <source>
        <strain evidence="1 2">SOSP1-30</strain>
    </source>
</reference>
<gene>
    <name evidence="1" type="ORF">KSB_69040</name>
</gene>
<accession>A0ABQ3UZW3</accession>
<dbReference type="Proteomes" id="UP000654345">
    <property type="component" value="Unassembled WGS sequence"/>
</dbReference>
<dbReference type="EMBL" id="BNJG01000003">
    <property type="protein sequence ID" value="GHO58429.1"/>
    <property type="molecule type" value="Genomic_DNA"/>
</dbReference>
<evidence type="ECO:0000313" key="2">
    <source>
        <dbReference type="Proteomes" id="UP000654345"/>
    </source>
</evidence>
<name>A0ABQ3UZW3_9CHLR</name>
<keyword evidence="2" id="KW-1185">Reference proteome</keyword>
<organism evidence="1 2">
    <name type="scientific">Ktedonobacter robiniae</name>
    <dbReference type="NCBI Taxonomy" id="2778365"/>
    <lineage>
        <taxon>Bacteria</taxon>
        <taxon>Bacillati</taxon>
        <taxon>Chloroflexota</taxon>
        <taxon>Ktedonobacteria</taxon>
        <taxon>Ktedonobacterales</taxon>
        <taxon>Ktedonobacteraceae</taxon>
        <taxon>Ktedonobacter</taxon>
    </lineage>
</organism>